<dbReference type="RefSeq" id="WP_187578161.1">
    <property type="nucleotide sequence ID" value="NZ_CP060713.1"/>
</dbReference>
<dbReference type="Proteomes" id="UP000515947">
    <property type="component" value="Chromosome"/>
</dbReference>
<accession>A0A7G9R9P4</accession>
<keyword evidence="2" id="KW-1185">Reference proteome</keyword>
<dbReference type="AlphaFoldDB" id="A0A7G9R9P4"/>
<sequence length="373" mass="40885">MRAAADAELQGDPQTALRHYESIARFTGSMHHRRLRLLAEVGDDAPGWLWARWLTVQARRPLWTGSESTGPDPALETALKVAYPHGIDLSHSDVLSLDVFVASLYERDWVTRQLIVYESGGLGHLVDELAGPRLLEHADQPAAWVSAPMGGYRLESDSAGGSLMLTDLADGQPVEILDLGLAMEHAPGTHLLGRLVPTRTPPGRMFEWRPLRVDPMTARKVAANPATWLEVVAEQAATGALPMMFSYLDDDTSMAFDIADRSWLGLLETDDIDRIPTTDGLIDYADVALAVLPRVLWVAEHSPEHLGAVRHYAEALLLEPGVCEEAREHFGGFSDVPAWRALAGVLREPARSRCLELARSQRDCSSPEGVESA</sequence>
<dbReference type="EMBL" id="CP060713">
    <property type="protein sequence ID" value="QNN52319.1"/>
    <property type="molecule type" value="Genomic_DNA"/>
</dbReference>
<protein>
    <submittedName>
        <fullName evidence="1">Uncharacterized protein</fullName>
    </submittedName>
</protein>
<reference evidence="1 2" key="1">
    <citation type="submission" date="2020-08" db="EMBL/GenBank/DDBJ databases">
        <title>Genome sequence of Nocardioides mesophilus KACC 16243T.</title>
        <authorList>
            <person name="Hyun D.-W."/>
            <person name="Bae J.-W."/>
        </authorList>
    </citation>
    <scope>NUCLEOTIDE SEQUENCE [LARGE SCALE GENOMIC DNA]</scope>
    <source>
        <strain evidence="1 2">KACC 16243</strain>
    </source>
</reference>
<organism evidence="1 2">
    <name type="scientific">Nocardioides mesophilus</name>
    <dbReference type="NCBI Taxonomy" id="433659"/>
    <lineage>
        <taxon>Bacteria</taxon>
        <taxon>Bacillati</taxon>
        <taxon>Actinomycetota</taxon>
        <taxon>Actinomycetes</taxon>
        <taxon>Propionibacteriales</taxon>
        <taxon>Nocardioidaceae</taxon>
        <taxon>Nocardioides</taxon>
    </lineage>
</organism>
<dbReference type="KEGG" id="nmes:H9L09_17815"/>
<name>A0A7G9R9P4_9ACTN</name>
<evidence type="ECO:0000313" key="1">
    <source>
        <dbReference type="EMBL" id="QNN52319.1"/>
    </source>
</evidence>
<proteinExistence type="predicted"/>
<evidence type="ECO:0000313" key="2">
    <source>
        <dbReference type="Proteomes" id="UP000515947"/>
    </source>
</evidence>
<gene>
    <name evidence="1" type="ORF">H9L09_17815</name>
</gene>